<dbReference type="Proteomes" id="UP000076078">
    <property type="component" value="Unassembled WGS sequence"/>
</dbReference>
<protein>
    <submittedName>
        <fullName evidence="4">Uncharacterized protein</fullName>
    </submittedName>
</protein>
<evidence type="ECO:0000313" key="5">
    <source>
        <dbReference type="Proteomes" id="UP000076078"/>
    </source>
</evidence>
<comment type="similarity">
    <text evidence="1">Belongs to the LanC-like protein family.</text>
</comment>
<dbReference type="GO" id="GO:0005975">
    <property type="term" value="P:carbohydrate metabolic process"/>
    <property type="evidence" value="ECO:0007669"/>
    <property type="project" value="InterPro"/>
</dbReference>
<dbReference type="CDD" id="cd04794">
    <property type="entry name" value="euk_LANCL"/>
    <property type="match status" value="1"/>
</dbReference>
<evidence type="ECO:0000256" key="2">
    <source>
        <dbReference type="PIRSR" id="PIRSR607822-1"/>
    </source>
</evidence>
<evidence type="ECO:0000313" key="4">
    <source>
        <dbReference type="EMBL" id="KYQ90222.1"/>
    </source>
</evidence>
<dbReference type="PRINTS" id="PR01950">
    <property type="entry name" value="LANCSUPER"/>
</dbReference>
<dbReference type="InterPro" id="IPR020464">
    <property type="entry name" value="LanC-like_prot_euk"/>
</dbReference>
<dbReference type="Gene3D" id="1.50.10.10">
    <property type="match status" value="1"/>
</dbReference>
<dbReference type="InterPro" id="IPR007822">
    <property type="entry name" value="LANC-like"/>
</dbReference>
<evidence type="ECO:0000256" key="1">
    <source>
        <dbReference type="ARBA" id="ARBA00007179"/>
    </source>
</evidence>
<dbReference type="GO" id="GO:0031179">
    <property type="term" value="P:peptide modification"/>
    <property type="evidence" value="ECO:0007669"/>
    <property type="project" value="InterPro"/>
</dbReference>
<evidence type="ECO:0000256" key="3">
    <source>
        <dbReference type="SAM" id="MobiDB-lite"/>
    </source>
</evidence>
<dbReference type="OrthoDB" id="10257263at2759"/>
<keyword evidence="2" id="KW-0479">Metal-binding</keyword>
<dbReference type="PRINTS" id="PR01951">
    <property type="entry name" value="LANCEUKARYTE"/>
</dbReference>
<dbReference type="InterPro" id="IPR012341">
    <property type="entry name" value="6hp_glycosidase-like_sf"/>
</dbReference>
<dbReference type="PANTHER" id="PTHR12736:SF7">
    <property type="entry name" value="LANC-LIKE PROTEIN 3"/>
    <property type="match status" value="1"/>
</dbReference>
<sequence length="441" mass="49925">MYNFTGITPKVNSSSKKSPREGRYIDHHLPSYNNESFDDILNDKVIQIFQKTLATLESEVLQINTKDYYVYTGLSGLSLLFWNMSLGQEDQNHYRMSKHLYEQSYLLWQQKATRASKKSISTFLEGDIGLQCIGCLISLREEKFEDFREMFNLILGVSNGILNQVGNSSSVSYELLYGVGGYLQGLIFLKKSLNNCVNLEKMADFKVVVVERLNQVITLLVRHIVVKGQEFSLGCQSPSPLMYEWHGSKYIGAAHGLAGIIYMLIEGITLVGTSMDSIEQQFKEEITLIKGTMDFVISCQLASGNFPSRKENQEDRLVQWCHGAPGIITTLTKCYQFFRDDKYLVPCKSASECLWKYGLLSKGVGLCHGISGNAFTFLSIFQKTKNISSLYQAVEFAKSCCSPQIFELLHIPDNPLSLFEGKGGLIWLLHCLIQLKKKWNE</sequence>
<dbReference type="EMBL" id="LODT01000037">
    <property type="protein sequence ID" value="KYQ90222.1"/>
    <property type="molecule type" value="Genomic_DNA"/>
</dbReference>
<dbReference type="GO" id="GO:0005886">
    <property type="term" value="C:plasma membrane"/>
    <property type="evidence" value="ECO:0007669"/>
    <property type="project" value="TreeGrafter"/>
</dbReference>
<feature type="binding site" evidence="2">
    <location>
        <position position="367"/>
    </location>
    <ligand>
        <name>Zn(2+)</name>
        <dbReference type="ChEBI" id="CHEBI:29105"/>
    </ligand>
</feature>
<feature type="region of interest" description="Disordered" evidence="3">
    <location>
        <begin position="1"/>
        <end position="23"/>
    </location>
</feature>
<gene>
    <name evidence="4" type="ORF">DLAC_08823</name>
</gene>
<dbReference type="PANTHER" id="PTHR12736">
    <property type="entry name" value="LANC-LIKE PROTEIN"/>
    <property type="match status" value="1"/>
</dbReference>
<dbReference type="SUPFAM" id="SSF158745">
    <property type="entry name" value="LanC-like"/>
    <property type="match status" value="1"/>
</dbReference>
<organism evidence="4 5">
    <name type="scientific">Tieghemostelium lacteum</name>
    <name type="common">Slime mold</name>
    <name type="synonym">Dictyostelium lacteum</name>
    <dbReference type="NCBI Taxonomy" id="361077"/>
    <lineage>
        <taxon>Eukaryota</taxon>
        <taxon>Amoebozoa</taxon>
        <taxon>Evosea</taxon>
        <taxon>Eumycetozoa</taxon>
        <taxon>Dictyostelia</taxon>
        <taxon>Dictyosteliales</taxon>
        <taxon>Raperosteliaceae</taxon>
        <taxon>Tieghemostelium</taxon>
    </lineage>
</organism>
<dbReference type="InParanoid" id="A0A151Z8E6"/>
<dbReference type="AlphaFoldDB" id="A0A151Z8E6"/>
<accession>A0A151Z8E6</accession>
<dbReference type="SMART" id="SM01260">
    <property type="entry name" value="LANC_like"/>
    <property type="match status" value="1"/>
</dbReference>
<keyword evidence="2" id="KW-0862">Zinc</keyword>
<feature type="binding site" evidence="2">
    <location>
        <position position="321"/>
    </location>
    <ligand>
        <name>Zn(2+)</name>
        <dbReference type="ChEBI" id="CHEBI:29105"/>
    </ligand>
</feature>
<reference evidence="4 5" key="1">
    <citation type="submission" date="2015-12" db="EMBL/GenBank/DDBJ databases">
        <title>Dictyostelia acquired genes for synthesis and detection of signals that induce cell-type specialization by lateral gene transfer from prokaryotes.</title>
        <authorList>
            <person name="Gloeckner G."/>
            <person name="Schaap P."/>
        </authorList>
    </citation>
    <scope>NUCLEOTIDE SEQUENCE [LARGE SCALE GENOMIC DNA]</scope>
    <source>
        <strain evidence="4 5">TK</strain>
    </source>
</reference>
<comment type="caution">
    <text evidence="4">The sequence shown here is derived from an EMBL/GenBank/DDBJ whole genome shotgun (WGS) entry which is preliminary data.</text>
</comment>
<feature type="binding site" evidence="2">
    <location>
        <position position="368"/>
    </location>
    <ligand>
        <name>Zn(2+)</name>
        <dbReference type="ChEBI" id="CHEBI:29105"/>
    </ligand>
</feature>
<dbReference type="OMA" id="LSLYFEW"/>
<dbReference type="Pfam" id="PF05147">
    <property type="entry name" value="LANC_like"/>
    <property type="match status" value="1"/>
</dbReference>
<proteinExistence type="inferred from homology"/>
<dbReference type="GO" id="GO:0046872">
    <property type="term" value="F:metal ion binding"/>
    <property type="evidence" value="ECO:0007669"/>
    <property type="project" value="UniProtKB-KW"/>
</dbReference>
<keyword evidence="5" id="KW-1185">Reference proteome</keyword>
<name>A0A151Z8E6_TIELA</name>